<organism evidence="1 2">
    <name type="scientific">Protopolystoma xenopodis</name>
    <dbReference type="NCBI Taxonomy" id="117903"/>
    <lineage>
        <taxon>Eukaryota</taxon>
        <taxon>Metazoa</taxon>
        <taxon>Spiralia</taxon>
        <taxon>Lophotrochozoa</taxon>
        <taxon>Platyhelminthes</taxon>
        <taxon>Monogenea</taxon>
        <taxon>Polyopisthocotylea</taxon>
        <taxon>Polystomatidea</taxon>
        <taxon>Polystomatidae</taxon>
        <taxon>Protopolystoma</taxon>
    </lineage>
</organism>
<proteinExistence type="predicted"/>
<name>A0A3S4ZZB8_9PLAT</name>
<accession>A0A3S4ZZB8</accession>
<evidence type="ECO:0000313" key="2">
    <source>
        <dbReference type="Proteomes" id="UP000784294"/>
    </source>
</evidence>
<protein>
    <submittedName>
        <fullName evidence="1">Uncharacterized protein</fullName>
    </submittedName>
</protein>
<keyword evidence="2" id="KW-1185">Reference proteome</keyword>
<dbReference type="EMBL" id="CAAALY010002758">
    <property type="protein sequence ID" value="VEL07919.1"/>
    <property type="molecule type" value="Genomic_DNA"/>
</dbReference>
<dbReference type="AlphaFoldDB" id="A0A3S4ZZB8"/>
<comment type="caution">
    <text evidence="1">The sequence shown here is derived from an EMBL/GenBank/DDBJ whole genome shotgun (WGS) entry which is preliminary data.</text>
</comment>
<sequence length="175" mass="19444">MDIRGRSGQEALVGSETRKLCLRHPDCTVSNRLRSRVLEHLYYNLACVTNFSAADSTLFQGNQFRRSFRPCSSARESPIRFFTDSRDSSSGMTLCMDKTPIGSLGTTINSSCSSSGQGSNGNSISSNDDCCSSSNEGSVENVEEKSRVNNDFATAYNLLFSFLFYRYQVKEQMKL</sequence>
<gene>
    <name evidence="1" type="ORF">PXEA_LOCUS1359</name>
</gene>
<reference evidence="1" key="1">
    <citation type="submission" date="2018-11" db="EMBL/GenBank/DDBJ databases">
        <authorList>
            <consortium name="Pathogen Informatics"/>
        </authorList>
    </citation>
    <scope>NUCLEOTIDE SEQUENCE</scope>
</reference>
<dbReference type="Proteomes" id="UP000784294">
    <property type="component" value="Unassembled WGS sequence"/>
</dbReference>
<evidence type="ECO:0000313" key="1">
    <source>
        <dbReference type="EMBL" id="VEL07919.1"/>
    </source>
</evidence>